<accession>A0ABS7JZZ3</accession>
<sequence length="64" mass="7579">MGKTTCRYVINALGKGGETYYTHCKDKAEVKKWLAEHEHRLSMKDVKIIDKNKHPLLNWLSFRF</sequence>
<dbReference type="Proteomes" id="UP000769780">
    <property type="component" value="Unassembled WGS sequence"/>
</dbReference>
<comment type="caution">
    <text evidence="1">The sequence shown here is derived from an EMBL/GenBank/DDBJ whole genome shotgun (WGS) entry which is preliminary data.</text>
</comment>
<keyword evidence="2" id="KW-1185">Reference proteome</keyword>
<organism evidence="1 2">
    <name type="scientific">Mesobacillus maritimus</name>
    <dbReference type="NCBI Taxonomy" id="1643336"/>
    <lineage>
        <taxon>Bacteria</taxon>
        <taxon>Bacillati</taxon>
        <taxon>Bacillota</taxon>
        <taxon>Bacilli</taxon>
        <taxon>Bacillales</taxon>
        <taxon>Bacillaceae</taxon>
        <taxon>Mesobacillus</taxon>
    </lineage>
</organism>
<evidence type="ECO:0000313" key="1">
    <source>
        <dbReference type="EMBL" id="MBY0095505.1"/>
    </source>
</evidence>
<evidence type="ECO:0000313" key="2">
    <source>
        <dbReference type="Proteomes" id="UP000769780"/>
    </source>
</evidence>
<protein>
    <submittedName>
        <fullName evidence="1">Uncharacterized protein</fullName>
    </submittedName>
</protein>
<proteinExistence type="predicted"/>
<dbReference type="RefSeq" id="WP_221870542.1">
    <property type="nucleotide sequence ID" value="NZ_JACWFH010000005.1"/>
</dbReference>
<gene>
    <name evidence="1" type="ORF">H0185_01550</name>
</gene>
<reference evidence="1 2" key="1">
    <citation type="submission" date="2020-07" db="EMBL/GenBank/DDBJ databases">
        <title>Fungal Genomes of the International Space Station.</title>
        <authorList>
            <person name="Seuylemezian A."/>
            <person name="Singh N.K."/>
            <person name="Wood J."/>
            <person name="Venkateswaran K."/>
        </authorList>
    </citation>
    <scope>NUCLEOTIDE SEQUENCE [LARGE SCALE GENOMIC DNA]</scope>
    <source>
        <strain evidence="1 2">PL-B2</strain>
    </source>
</reference>
<dbReference type="EMBL" id="JACWFH010000005">
    <property type="protein sequence ID" value="MBY0095505.1"/>
    <property type="molecule type" value="Genomic_DNA"/>
</dbReference>
<name>A0ABS7JZZ3_9BACI</name>